<dbReference type="VEuPathDB" id="CryptoDB:CMU_038630"/>
<dbReference type="GeneID" id="6994176"/>
<sequence>MVLFQWQSEYEYLLHKICDMLDECKQLGFLIVSTDYSNAYLNTSVFQNYVSIGSSALREDIRKIVELISSFSTPGILSYMSACCVDDINLSHIFSLLRLHTLLEHYPKPLILHTQRAQIVIAMYGELSAVRRDLETGILKQQNDNNLLLTRKYNNEQCIELLKKTINQFTGIIVDSGRDRSTYIKEAFCAPAFTPPRTNIAIPVDNDLQLSDNLNNRINHSISLIPCSNKGDPLLVTALLCGSTLSIWQRLYLLYDPDRETSKESIVHAVAYAVPKMDRMRQLVFTSFLQALCRPKWNEDNTHKLSNKMKRNQNQNTEIIQLVIRGFLSSGISVWSYEYPQQVYDITSSHALSIREKNKLLSILKLLDEKPLIDDEIDESNIIPSFESVIRELAREFYHNSNWEIEDTGFLSALGERKSFNDKGNVLNGALKISYYQENIHGKPLDSIVSDRSKFYHAMGYFKSTLTDSLEGVYTKSDYIVSADPTFFEFESSQV</sequence>
<dbReference type="OMA" id="WAVIRQA"/>
<dbReference type="OrthoDB" id="336176at2759"/>
<dbReference type="Proteomes" id="UP000001460">
    <property type="component" value="Unassembled WGS sequence"/>
</dbReference>
<keyword evidence="2" id="KW-1185">Reference proteome</keyword>
<evidence type="ECO:0000313" key="1">
    <source>
        <dbReference type="EMBL" id="EEA04796.1"/>
    </source>
</evidence>
<accession>B6A9A5</accession>
<gene>
    <name evidence="1" type="ORF">CMU_038630</name>
</gene>
<dbReference type="EMBL" id="DS989726">
    <property type="protein sequence ID" value="EEA04796.1"/>
    <property type="molecule type" value="Genomic_DNA"/>
</dbReference>
<protein>
    <submittedName>
        <fullName evidence="1">Uncharacterized protein</fullName>
    </submittedName>
</protein>
<proteinExistence type="predicted"/>
<organism evidence="1 2">
    <name type="scientific">Cryptosporidium muris (strain RN66)</name>
    <dbReference type="NCBI Taxonomy" id="441375"/>
    <lineage>
        <taxon>Eukaryota</taxon>
        <taxon>Sar</taxon>
        <taxon>Alveolata</taxon>
        <taxon>Apicomplexa</taxon>
        <taxon>Conoidasida</taxon>
        <taxon>Coccidia</taxon>
        <taxon>Eucoccidiorida</taxon>
        <taxon>Eimeriorina</taxon>
        <taxon>Cryptosporidiidae</taxon>
        <taxon>Cryptosporidium</taxon>
    </lineage>
</organism>
<name>B6A9A5_CRYMR</name>
<reference evidence="1" key="1">
    <citation type="submission" date="2008-06" db="EMBL/GenBank/DDBJ databases">
        <authorList>
            <person name="Lorenzi H."/>
            <person name="Inman J."/>
            <person name="Miller J."/>
            <person name="Schobel S."/>
            <person name="Amedeo P."/>
            <person name="Caler E.V."/>
            <person name="da Silva J."/>
        </authorList>
    </citation>
    <scope>NUCLEOTIDE SEQUENCE [LARGE SCALE GENOMIC DNA]</scope>
    <source>
        <strain evidence="1">RN66</strain>
    </source>
</reference>
<dbReference type="eggNOG" id="ENOG502SQHX">
    <property type="taxonomic scope" value="Eukaryota"/>
</dbReference>
<dbReference type="RefSeq" id="XP_002139145.1">
    <property type="nucleotide sequence ID" value="XM_002139109.1"/>
</dbReference>
<dbReference type="AlphaFoldDB" id="B6A9A5"/>
<evidence type="ECO:0000313" key="2">
    <source>
        <dbReference type="Proteomes" id="UP000001460"/>
    </source>
</evidence>